<dbReference type="Proteomes" id="UP000000442">
    <property type="component" value="Chromosome"/>
</dbReference>
<dbReference type="Pfam" id="PF01070">
    <property type="entry name" value="FMN_dh"/>
    <property type="match status" value="2"/>
</dbReference>
<proteinExistence type="predicted"/>
<dbReference type="KEGG" id="dat:HRM2_41110"/>
<dbReference type="PROSITE" id="PS51349">
    <property type="entry name" value="FMN_HYDROXY_ACID_DH_2"/>
    <property type="match status" value="1"/>
</dbReference>
<dbReference type="InterPro" id="IPR013785">
    <property type="entry name" value="Aldolase_TIM"/>
</dbReference>
<dbReference type="EMBL" id="CP001087">
    <property type="protein sequence ID" value="ACN17168.1"/>
    <property type="molecule type" value="Genomic_DNA"/>
</dbReference>
<evidence type="ECO:0000313" key="7">
    <source>
        <dbReference type="Proteomes" id="UP000000442"/>
    </source>
</evidence>
<dbReference type="AlphaFoldDB" id="C0QCF1"/>
<feature type="domain" description="FMN hydroxy acid dehydrogenase" evidence="5">
    <location>
        <begin position="84"/>
        <end position="385"/>
    </location>
</feature>
<dbReference type="InterPro" id="IPR037396">
    <property type="entry name" value="FMN_HAD"/>
</dbReference>
<protein>
    <submittedName>
        <fullName evidence="6">FMN-dependent dehydrogenase family protein (TIM barrel family protein)</fullName>
        <ecNumber evidence="6">1.1.2.3</ecNumber>
    </submittedName>
</protein>
<dbReference type="Gene3D" id="3.20.20.70">
    <property type="entry name" value="Aldolase class I"/>
    <property type="match status" value="1"/>
</dbReference>
<comment type="cofactor">
    <cofactor evidence="1">
        <name>FMN</name>
        <dbReference type="ChEBI" id="CHEBI:58210"/>
    </cofactor>
</comment>
<dbReference type="InterPro" id="IPR000262">
    <property type="entry name" value="FMN-dep_DH"/>
</dbReference>
<reference evidence="6 7" key="1">
    <citation type="journal article" date="2009" name="Environ. Microbiol.">
        <title>Genome sequence of Desulfobacterium autotrophicum HRM2, a marine sulfate reducer oxidizing organic carbon completely to carbon dioxide.</title>
        <authorList>
            <person name="Strittmatter A.W."/>
            <person name="Liesegang H."/>
            <person name="Rabus R."/>
            <person name="Decker I."/>
            <person name="Amann J."/>
            <person name="Andres S."/>
            <person name="Henne A."/>
            <person name="Fricke W.F."/>
            <person name="Martinez-Arias R."/>
            <person name="Bartels D."/>
            <person name="Goesmann A."/>
            <person name="Krause L."/>
            <person name="Puehler A."/>
            <person name="Klenk H.P."/>
            <person name="Richter M."/>
            <person name="Schuler M."/>
            <person name="Gloeckner F.O."/>
            <person name="Meyerdierks A."/>
            <person name="Gottschalk G."/>
            <person name="Amann R."/>
        </authorList>
    </citation>
    <scope>NUCLEOTIDE SEQUENCE [LARGE SCALE GENOMIC DNA]</scope>
    <source>
        <strain evidence="7">ATCC 43914 / DSM 3382 / HRM2</strain>
    </source>
</reference>
<dbReference type="PANTHER" id="PTHR10578:SF107">
    <property type="entry name" value="2-HYDROXYACID OXIDASE 1"/>
    <property type="match status" value="1"/>
</dbReference>
<dbReference type="SUPFAM" id="SSF51395">
    <property type="entry name" value="FMN-linked oxidoreductases"/>
    <property type="match status" value="1"/>
</dbReference>
<organism evidence="6 7">
    <name type="scientific">Desulforapulum autotrophicum (strain ATCC 43914 / DSM 3382 / VKM B-1955 / HRM2)</name>
    <name type="common">Desulfobacterium autotrophicum</name>
    <dbReference type="NCBI Taxonomy" id="177437"/>
    <lineage>
        <taxon>Bacteria</taxon>
        <taxon>Pseudomonadati</taxon>
        <taxon>Thermodesulfobacteriota</taxon>
        <taxon>Desulfobacteria</taxon>
        <taxon>Desulfobacterales</taxon>
        <taxon>Desulfobacteraceae</taxon>
        <taxon>Desulforapulum</taxon>
    </lineage>
</organism>
<dbReference type="GO" id="GO:0004460">
    <property type="term" value="F:L-lactate dehydrogenase (cytochrome) activity"/>
    <property type="evidence" value="ECO:0007669"/>
    <property type="project" value="UniProtKB-EC"/>
</dbReference>
<evidence type="ECO:0000259" key="5">
    <source>
        <dbReference type="PROSITE" id="PS51349"/>
    </source>
</evidence>
<evidence type="ECO:0000256" key="2">
    <source>
        <dbReference type="ARBA" id="ARBA00022630"/>
    </source>
</evidence>
<evidence type="ECO:0000256" key="3">
    <source>
        <dbReference type="ARBA" id="ARBA00022643"/>
    </source>
</evidence>
<dbReference type="RefSeq" id="WP_015905901.1">
    <property type="nucleotide sequence ID" value="NC_012108.1"/>
</dbReference>
<dbReference type="EC" id="1.1.2.3" evidence="6"/>
<keyword evidence="3" id="KW-0288">FMN</keyword>
<dbReference type="HOGENOM" id="CLU_020639_6_0_7"/>
<dbReference type="OrthoDB" id="9770452at2"/>
<keyword evidence="7" id="KW-1185">Reference proteome</keyword>
<keyword evidence="2" id="KW-0285">Flavoprotein</keyword>
<accession>C0QCF1</accession>
<keyword evidence="4 6" id="KW-0560">Oxidoreductase</keyword>
<evidence type="ECO:0000256" key="4">
    <source>
        <dbReference type="ARBA" id="ARBA00023002"/>
    </source>
</evidence>
<sequence>MTNWYCTLCDTNSETPEKPDTCPNCGADQIMMIDPDQGIPSTPEDVRDVARKRLKGICAAYPACDGNFDKICQKEAYGKPIGFGGAGQGASFRANALALSAVRFKTRVVGEHVEPDTRMNFLGIDLEFPVMAASTAGIERYNNVVKEKDFCRAVVRGSQQAGTIGWRGDTWFYTPDDSPALQALEQEKGYGIPIFKPRSQDVLKRLITMAEEAGCPAVGIDLDGCGSTIMAKHGQPVFRKSVAEIKELVEFSSLPFIAKGIMDPDDAEGCAEAGVKVVSVSNHGGRVLDSVPGTAEVLPLIAQRLNKQVLITADGGVRTGYDVLKMLALGADAVLLGRDIIRAAVGGGSLGVKIHLTHIHKVLRKALFMTGLKNVKDADENILFP</sequence>
<dbReference type="eggNOG" id="COG1304">
    <property type="taxonomic scope" value="Bacteria"/>
</dbReference>
<evidence type="ECO:0000256" key="1">
    <source>
        <dbReference type="ARBA" id="ARBA00001917"/>
    </source>
</evidence>
<evidence type="ECO:0000313" key="6">
    <source>
        <dbReference type="EMBL" id="ACN17168.1"/>
    </source>
</evidence>
<name>C0QCF1_DESAH</name>
<dbReference type="STRING" id="177437.HRM2_41110"/>
<dbReference type="PANTHER" id="PTHR10578">
    <property type="entry name" value="S -2-HYDROXY-ACID OXIDASE-RELATED"/>
    <property type="match status" value="1"/>
</dbReference>
<gene>
    <name evidence="6" type="ordered locus">HRM2_41110</name>
</gene>